<gene>
    <name evidence="3" type="ORF">IEC33019_2075</name>
</gene>
<dbReference type="InterPro" id="IPR018306">
    <property type="entry name" value="Phage_T5_Orf172_DNA-bd"/>
</dbReference>
<dbReference type="InterPro" id="IPR025280">
    <property type="entry name" value="SNIPE"/>
</dbReference>
<dbReference type="SMART" id="SM00974">
    <property type="entry name" value="T5orf172"/>
    <property type="match status" value="1"/>
</dbReference>
<accession>A0A1B2F618</accession>
<organism evidence="3">
    <name type="scientific">Pseudomonas putida</name>
    <name type="common">Arthrobacter siderocapsulatus</name>
    <dbReference type="NCBI Taxonomy" id="303"/>
    <lineage>
        <taxon>Bacteria</taxon>
        <taxon>Pseudomonadati</taxon>
        <taxon>Pseudomonadota</taxon>
        <taxon>Gammaproteobacteria</taxon>
        <taxon>Pseudomonadales</taxon>
        <taxon>Pseudomonadaceae</taxon>
        <taxon>Pseudomonas</taxon>
    </lineage>
</organism>
<dbReference type="Pfam" id="PF13250">
    <property type="entry name" value="SNIPE"/>
    <property type="match status" value="1"/>
</dbReference>
<feature type="coiled-coil region" evidence="1">
    <location>
        <begin position="318"/>
        <end position="406"/>
    </location>
</feature>
<dbReference type="RefSeq" id="WP_070094423.1">
    <property type="nucleotide sequence ID" value="NZ_CP016634.1"/>
</dbReference>
<evidence type="ECO:0000259" key="2">
    <source>
        <dbReference type="SMART" id="SM00974"/>
    </source>
</evidence>
<dbReference type="EMBL" id="CP016634">
    <property type="protein sequence ID" value="ANY87635.1"/>
    <property type="molecule type" value="Genomic_DNA"/>
</dbReference>
<sequence>MELLAIVAGITACVFLVQSIRAKGVIGQLRMELEARQNDLKSTEEGSAALNAELQRTLIELERFREVLDAEAEAARILGETRAERNQLLQQAQVKLAEAESRLKQAIADAEAEKVQIVSKGRAERDQLLQQAQLKVSQAESRLQQAVTDADKIIADAQARAQQVAGDALAAMGKAKHYADAAQAMKNVVEGYGDAYIVPTYNLLDDLAEEFGFTEAGQKLKAARDYTRFMVKAGRAAACDYVEANRRDTAVRFVVDAFNGKVDSILTRSKADNHGKLEQEIRDAAALVNLNGASFRNARITEEFMSARLEELRWAVTAKLLKDQEREEQRQLREQIREEEKARREFERAIKDAAKEEATLRKALEKAQEQVAAASAAERADFEARLALLQEQLQAAEDKNQRALSMAQQTRAGHVYIISNIGSFGEQVFKIGMTRRLEPLDRVRELGDASVPFEFDVHAMIFSDDAPGLEKQLHRHFLREQVNKVNPRKEFFRIGLPAIRAELEQLGVETQWTMSAKAIEYRETQRIEQQIIENPVIAAEWTRHQIEAEEAIEQVEEEALASA</sequence>
<feature type="domain" description="Bacteriophage T5 Orf172 DNA-binding" evidence="2">
    <location>
        <begin position="423"/>
        <end position="506"/>
    </location>
</feature>
<proteinExistence type="predicted"/>
<protein>
    <recommendedName>
        <fullName evidence="2">Bacteriophage T5 Orf172 DNA-binding domain-containing protein</fullName>
    </recommendedName>
</protein>
<keyword evidence="1" id="KW-0175">Coiled coil</keyword>
<feature type="coiled-coil region" evidence="1">
    <location>
        <begin position="51"/>
        <end position="149"/>
    </location>
</feature>
<name>A0A1B2F618_PSEPU</name>
<evidence type="ECO:0000313" key="3">
    <source>
        <dbReference type="EMBL" id="ANY87635.1"/>
    </source>
</evidence>
<dbReference type="AlphaFoldDB" id="A0A1B2F618"/>
<evidence type="ECO:0000256" key="1">
    <source>
        <dbReference type="SAM" id="Coils"/>
    </source>
</evidence>
<dbReference type="Pfam" id="PF13455">
    <property type="entry name" value="MUG113"/>
    <property type="match status" value="1"/>
</dbReference>
<reference evidence="3" key="1">
    <citation type="submission" date="2016-07" db="EMBL/GenBank/DDBJ databases">
        <title>New class B carbapenemase carried by novel plasmid in Pseudomonas putida enviromental strain in eastern Amazonia.</title>
        <authorList>
            <person name="Souza C.O."/>
            <person name="Lima K.V."/>
            <person name="Brasiliense D.M."/>
            <person name="Perez-Chaparro P.J."/>
            <person name="Mamizuka E.M."/>
            <person name="Lima M.O."/>
            <person name="Lima L.N."/>
            <person name="McCulloch J.A."/>
        </authorList>
    </citation>
    <scope>NUCLEOTIDE SEQUENCE [LARGE SCALE GENOMIC DNA]</scope>
    <source>
        <strain evidence="3">IEC33019</strain>
    </source>
</reference>